<evidence type="ECO:0000256" key="2">
    <source>
        <dbReference type="ARBA" id="ARBA00022692"/>
    </source>
</evidence>
<comment type="caution">
    <text evidence="7">The sequence shown here is derived from an EMBL/GenBank/DDBJ whole genome shotgun (WGS) entry which is preliminary data.</text>
</comment>
<accession>A0A1E5R0C4</accession>
<dbReference type="Gene3D" id="1.20.1250.20">
    <property type="entry name" value="MFS general substrate transporter like domains"/>
    <property type="match status" value="1"/>
</dbReference>
<feature type="region of interest" description="Disordered" evidence="5">
    <location>
        <begin position="581"/>
        <end position="610"/>
    </location>
</feature>
<keyword evidence="4 6" id="KW-0472">Membrane</keyword>
<keyword evidence="2 6" id="KW-0812">Transmembrane</keyword>
<feature type="transmembrane region" description="Helical" evidence="6">
    <location>
        <begin position="239"/>
        <end position="258"/>
    </location>
</feature>
<dbReference type="OrthoDB" id="3026777at2759"/>
<feature type="compositionally biased region" description="Polar residues" evidence="5">
    <location>
        <begin position="581"/>
        <end position="590"/>
    </location>
</feature>
<feature type="transmembrane region" description="Helical" evidence="6">
    <location>
        <begin position="373"/>
        <end position="400"/>
    </location>
</feature>
<comment type="subcellular location">
    <subcellularLocation>
        <location evidence="1">Membrane</location>
        <topology evidence="1">Multi-pass membrane protein</topology>
    </subcellularLocation>
</comment>
<keyword evidence="3 6" id="KW-1133">Transmembrane helix</keyword>
<dbReference type="PANTHER" id="PTHR23507">
    <property type="entry name" value="ZGC:174356"/>
    <property type="match status" value="1"/>
</dbReference>
<proteinExistence type="predicted"/>
<dbReference type="InParanoid" id="A0A1E5R0C4"/>
<feature type="transmembrane region" description="Helical" evidence="6">
    <location>
        <begin position="513"/>
        <end position="535"/>
    </location>
</feature>
<protein>
    <submittedName>
        <fullName evidence="7">Putative membrane protein</fullName>
    </submittedName>
</protein>
<dbReference type="AlphaFoldDB" id="A0A1E5R0C4"/>
<feature type="transmembrane region" description="Helical" evidence="6">
    <location>
        <begin position="264"/>
        <end position="285"/>
    </location>
</feature>
<evidence type="ECO:0000256" key="1">
    <source>
        <dbReference type="ARBA" id="ARBA00004141"/>
    </source>
</evidence>
<evidence type="ECO:0000313" key="8">
    <source>
        <dbReference type="Proteomes" id="UP000095728"/>
    </source>
</evidence>
<feature type="transmembrane region" description="Helical" evidence="6">
    <location>
        <begin position="194"/>
        <end position="218"/>
    </location>
</feature>
<evidence type="ECO:0000256" key="6">
    <source>
        <dbReference type="SAM" id="Phobius"/>
    </source>
</evidence>
<feature type="transmembrane region" description="Helical" evidence="6">
    <location>
        <begin position="479"/>
        <end position="501"/>
    </location>
</feature>
<evidence type="ECO:0000256" key="4">
    <source>
        <dbReference type="ARBA" id="ARBA00023136"/>
    </source>
</evidence>
<evidence type="ECO:0000256" key="3">
    <source>
        <dbReference type="ARBA" id="ARBA00022989"/>
    </source>
</evidence>
<feature type="transmembrane region" description="Helical" evidence="6">
    <location>
        <begin position="167"/>
        <end position="188"/>
    </location>
</feature>
<name>A0A1E5R0C4_9ASCO</name>
<dbReference type="SUPFAM" id="SSF103473">
    <property type="entry name" value="MFS general substrate transporter"/>
    <property type="match status" value="1"/>
</dbReference>
<feature type="transmembrane region" description="Helical" evidence="6">
    <location>
        <begin position="141"/>
        <end position="160"/>
    </location>
</feature>
<reference evidence="8" key="1">
    <citation type="journal article" date="2016" name="Genome Announc.">
        <title>Genome sequences of three species of Hanseniaspora isolated from spontaneous wine fermentations.</title>
        <authorList>
            <person name="Sternes P.R."/>
            <person name="Lee D."/>
            <person name="Kutyna D.R."/>
            <person name="Borneman A.R."/>
        </authorList>
    </citation>
    <scope>NUCLEOTIDE SEQUENCE [LARGE SCALE GENOMIC DNA]</scope>
    <source>
        <strain evidence="8">AWRI3579</strain>
    </source>
</reference>
<dbReference type="Proteomes" id="UP000095728">
    <property type="component" value="Unassembled WGS sequence"/>
</dbReference>
<organism evidence="7 8">
    <name type="scientific">Hanseniaspora osmophila</name>
    <dbReference type="NCBI Taxonomy" id="56408"/>
    <lineage>
        <taxon>Eukaryota</taxon>
        <taxon>Fungi</taxon>
        <taxon>Dikarya</taxon>
        <taxon>Ascomycota</taxon>
        <taxon>Saccharomycotina</taxon>
        <taxon>Saccharomycetes</taxon>
        <taxon>Saccharomycodales</taxon>
        <taxon>Saccharomycodaceae</taxon>
        <taxon>Hanseniaspora</taxon>
    </lineage>
</organism>
<feature type="transmembrane region" description="Helical" evidence="6">
    <location>
        <begin position="92"/>
        <end position="113"/>
    </location>
</feature>
<dbReference type="EMBL" id="LPNM01000012">
    <property type="protein sequence ID" value="OEJ80344.1"/>
    <property type="molecule type" value="Genomic_DNA"/>
</dbReference>
<dbReference type="GO" id="GO:0016020">
    <property type="term" value="C:membrane"/>
    <property type="evidence" value="ECO:0007669"/>
    <property type="project" value="UniProtKB-SubCell"/>
</dbReference>
<dbReference type="InterPro" id="IPR011701">
    <property type="entry name" value="MFS"/>
</dbReference>
<sequence>MSVSQNKSTSKSSPYNDPLVAAENENFILESTFEELLSKNSVLGNISRDTANQATYSVDGELIKDSNHGDRSYECASFFDFKHFKFNLKPNFYLLVCLSALKFVASFICVTALSDLKMRKVVGSFEDSNFGQSEYLRVQSFVSAFQSVTGIITSSYFGSLSDRKGRFFAFVLSAVLSVMAGLINLFIFSDRYQYNIYSFLLLLSVSTLDGGVVVLNALTNSYISDIVPSNERLLFFSTYQCVICGLSTVVPLLTAFIVNKTSNYTTLLFSMVLYVLTLIGTWLFLSESLSTEARQESMTENQKTIEKYKMLREKCFEDIRSSDSSSRGNLFSKVFRAIYHTCRLHVVVDVVRPLKALYLPKTSTGSLIPRVNALILVASQVFYLASYDGAGVALTPYALIDLQWTSVDLSYFFSYSSVISTITLLLVPIYLYPYLIQKRGFKILTFSVDKLDILNMRVLSVGLMFSVVCPLLFISTQGLYGCTFFFGLVSFAVPTIQNSLLKYAAPNKTGEMLAGVSLLSHLNVLITPPIFLQVYDKTKSYWPTLFLVIPLTFQTCGFVLTYFLKIVEDPERFDVIKDNTSSFTPQNPLHDSSSETDSLLSSSSERRESV</sequence>
<feature type="transmembrane region" description="Helical" evidence="6">
    <location>
        <begin position="453"/>
        <end position="473"/>
    </location>
</feature>
<dbReference type="PANTHER" id="PTHR23507:SF1">
    <property type="entry name" value="FI18259P1-RELATED"/>
    <property type="match status" value="1"/>
</dbReference>
<feature type="transmembrane region" description="Helical" evidence="6">
    <location>
        <begin position="412"/>
        <end position="432"/>
    </location>
</feature>
<dbReference type="GO" id="GO:0022857">
    <property type="term" value="F:transmembrane transporter activity"/>
    <property type="evidence" value="ECO:0007669"/>
    <property type="project" value="InterPro"/>
</dbReference>
<dbReference type="InterPro" id="IPR036259">
    <property type="entry name" value="MFS_trans_sf"/>
</dbReference>
<evidence type="ECO:0000256" key="5">
    <source>
        <dbReference type="SAM" id="MobiDB-lite"/>
    </source>
</evidence>
<evidence type="ECO:0000313" key="7">
    <source>
        <dbReference type="EMBL" id="OEJ80344.1"/>
    </source>
</evidence>
<gene>
    <name evidence="7" type="ORF">AWRI3579_g4405</name>
</gene>
<feature type="transmembrane region" description="Helical" evidence="6">
    <location>
        <begin position="541"/>
        <end position="564"/>
    </location>
</feature>
<keyword evidence="8" id="KW-1185">Reference proteome</keyword>
<dbReference type="Pfam" id="PF07690">
    <property type="entry name" value="MFS_1"/>
    <property type="match status" value="1"/>
</dbReference>